<evidence type="ECO:0000313" key="2">
    <source>
        <dbReference type="EMBL" id="MBV3407069.1"/>
    </source>
</evidence>
<organism evidence="2 3">
    <name type="scientific">Segatella copri</name>
    <dbReference type="NCBI Taxonomy" id="165179"/>
    <lineage>
        <taxon>Bacteria</taxon>
        <taxon>Pseudomonadati</taxon>
        <taxon>Bacteroidota</taxon>
        <taxon>Bacteroidia</taxon>
        <taxon>Bacteroidales</taxon>
        <taxon>Prevotellaceae</taxon>
        <taxon>Segatella</taxon>
    </lineage>
</organism>
<dbReference type="Proteomes" id="UP001196316">
    <property type="component" value="Unassembled WGS sequence"/>
</dbReference>
<feature type="chain" id="PRO_5043935568" evidence="1">
    <location>
        <begin position="23"/>
        <end position="89"/>
    </location>
</feature>
<reference evidence="2" key="1">
    <citation type="submission" date="2021-06" db="EMBL/GenBank/DDBJ databases">
        <title>Collection of gut derived symbiotic bacterial strains cultured from healthy donors.</title>
        <authorList>
            <person name="Lin H."/>
            <person name="Littmann E."/>
            <person name="Pamer E.G."/>
        </authorList>
    </citation>
    <scope>NUCLEOTIDE SEQUENCE</scope>
    <source>
        <strain evidence="2">MSK.21.60</strain>
    </source>
</reference>
<accession>A0AAW4N451</accession>
<evidence type="ECO:0000313" key="3">
    <source>
        <dbReference type="Proteomes" id="UP001196316"/>
    </source>
</evidence>
<gene>
    <name evidence="2" type="ORF">KSW80_01360</name>
</gene>
<dbReference type="AlphaFoldDB" id="A0AAW4N451"/>
<feature type="signal peptide" evidence="1">
    <location>
        <begin position="1"/>
        <end position="22"/>
    </location>
</feature>
<dbReference type="RefSeq" id="WP_217325963.1">
    <property type="nucleotide sequence ID" value="NZ_JAHOEK010000001.1"/>
</dbReference>
<name>A0AAW4N451_9BACT</name>
<protein>
    <submittedName>
        <fullName evidence="2">Uncharacterized protein</fullName>
    </submittedName>
</protein>
<sequence>MNAKRGIIVLGLLSAASMPTWAQQIKGVVIDQKSKEFAKVSQTSNFFNLKLYKKNLKKMFSYFAYMFQKDAYLSSNVDVLKQDINLHFS</sequence>
<evidence type="ECO:0000256" key="1">
    <source>
        <dbReference type="SAM" id="SignalP"/>
    </source>
</evidence>
<comment type="caution">
    <text evidence="2">The sequence shown here is derived from an EMBL/GenBank/DDBJ whole genome shotgun (WGS) entry which is preliminary data.</text>
</comment>
<proteinExistence type="predicted"/>
<keyword evidence="1" id="KW-0732">Signal</keyword>
<dbReference type="EMBL" id="JAHOEP010000003">
    <property type="protein sequence ID" value="MBV3407069.1"/>
    <property type="molecule type" value="Genomic_DNA"/>
</dbReference>